<reference evidence="3" key="2">
    <citation type="submission" date="2020-12" db="EMBL/GenBank/DDBJ databases">
        <title>New Spironucleus salmonicida genome in near-complete chromosomes.</title>
        <authorList>
            <person name="Xu F."/>
            <person name="Kurt Z."/>
            <person name="Jimenez-Gonzalez A."/>
            <person name="Astvaldsson A."/>
            <person name="Andersson J.O."/>
            <person name="Svard S.G."/>
        </authorList>
    </citation>
    <scope>NUCLEOTIDE SEQUENCE</scope>
    <source>
        <strain evidence="3">ATCC 50377</strain>
    </source>
</reference>
<gene>
    <name evidence="2" type="ORF">SS50377_10366</name>
    <name evidence="3" type="ORF">SS50377_26677</name>
</gene>
<dbReference type="VEuPathDB" id="GiardiaDB:SS50377_26677"/>
<dbReference type="Proteomes" id="UP000018208">
    <property type="component" value="Unassembled WGS sequence"/>
</dbReference>
<proteinExistence type="predicted"/>
<keyword evidence="1" id="KW-0175">Coiled coil</keyword>
<evidence type="ECO:0000313" key="4">
    <source>
        <dbReference type="Proteomes" id="UP000018208"/>
    </source>
</evidence>
<dbReference type="AlphaFoldDB" id="V6LY36"/>
<protein>
    <submittedName>
        <fullName evidence="2">Uncharacterized protein</fullName>
    </submittedName>
</protein>
<accession>V6LY36</accession>
<name>V6LY36_9EUKA</name>
<feature type="coiled-coil region" evidence="1">
    <location>
        <begin position="69"/>
        <end position="117"/>
    </location>
</feature>
<dbReference type="EMBL" id="AUWU02000007">
    <property type="protein sequence ID" value="KAH0570397.1"/>
    <property type="molecule type" value="Genomic_DNA"/>
</dbReference>
<reference evidence="2 3" key="1">
    <citation type="journal article" date="2014" name="PLoS Genet.">
        <title>The Genome of Spironucleus salmonicida Highlights a Fish Pathogen Adapted to Fluctuating Environments.</title>
        <authorList>
            <person name="Xu F."/>
            <person name="Jerlstrom-Hultqvist J."/>
            <person name="Einarsson E."/>
            <person name="Astvaldsson A."/>
            <person name="Svard S.G."/>
            <person name="Andersson J.O."/>
        </authorList>
    </citation>
    <scope>NUCLEOTIDE SEQUENCE</scope>
    <source>
        <strain evidence="3">ATCC 50377</strain>
    </source>
</reference>
<keyword evidence="4" id="KW-1185">Reference proteome</keyword>
<evidence type="ECO:0000256" key="1">
    <source>
        <dbReference type="SAM" id="Coils"/>
    </source>
</evidence>
<organism evidence="2">
    <name type="scientific">Spironucleus salmonicida</name>
    <dbReference type="NCBI Taxonomy" id="348837"/>
    <lineage>
        <taxon>Eukaryota</taxon>
        <taxon>Metamonada</taxon>
        <taxon>Diplomonadida</taxon>
        <taxon>Hexamitidae</taxon>
        <taxon>Hexamitinae</taxon>
        <taxon>Spironucleus</taxon>
    </lineage>
</organism>
<dbReference type="EMBL" id="KI545953">
    <property type="protein sequence ID" value="EST49153.1"/>
    <property type="molecule type" value="Genomic_DNA"/>
</dbReference>
<evidence type="ECO:0000313" key="3">
    <source>
        <dbReference type="EMBL" id="KAH0570397.1"/>
    </source>
</evidence>
<sequence length="134" mass="16372">MLTDTIFLEQCKQHFNLDEYLSLTEQSKLNWRFTNLPNMDYNQLMAFFEYCIEPEEIRNGYIYNIEGDFKEAELRQLQLSEELDQITQQQLKLQQQLAKKEQEYKNFQQKQHNLDTTWKLEQEVDKDAFDELME</sequence>
<evidence type="ECO:0000313" key="2">
    <source>
        <dbReference type="EMBL" id="EST49153.1"/>
    </source>
</evidence>